<evidence type="ECO:0000256" key="2">
    <source>
        <dbReference type="ARBA" id="ARBA00022692"/>
    </source>
</evidence>
<evidence type="ECO:0000256" key="6">
    <source>
        <dbReference type="ARBA" id="ARBA00023136"/>
    </source>
</evidence>
<evidence type="ECO:0000313" key="12">
    <source>
        <dbReference type="EMBL" id="OAG26758.1"/>
    </source>
</evidence>
<dbReference type="Gene3D" id="3.30.465.10">
    <property type="match status" value="1"/>
</dbReference>
<dbReference type="InterPro" id="IPR000644">
    <property type="entry name" value="CBS_dom"/>
</dbReference>
<evidence type="ECO:0000313" key="13">
    <source>
        <dbReference type="Proteomes" id="UP000076964"/>
    </source>
</evidence>
<dbReference type="PROSITE" id="PS51846">
    <property type="entry name" value="CNNM"/>
    <property type="match status" value="1"/>
</dbReference>
<dbReference type="FunFam" id="3.10.580.10:FF:000002">
    <property type="entry name" value="Magnesium/cobalt efflux protein CorC"/>
    <property type="match status" value="1"/>
</dbReference>
<dbReference type="GO" id="GO:0050660">
    <property type="term" value="F:flavin adenine dinucleotide binding"/>
    <property type="evidence" value="ECO:0007669"/>
    <property type="project" value="InterPro"/>
</dbReference>
<proteinExistence type="predicted"/>
<dbReference type="AlphaFoldDB" id="A0A177E4P0"/>
<evidence type="ECO:0000256" key="7">
    <source>
        <dbReference type="PROSITE-ProRule" id="PRU00703"/>
    </source>
</evidence>
<keyword evidence="13" id="KW-1185">Reference proteome</keyword>
<feature type="domain" description="CNNM transmembrane" evidence="11">
    <location>
        <begin position="4"/>
        <end position="191"/>
    </location>
</feature>
<gene>
    <name evidence="12" type="ORF">TH606_10640</name>
</gene>
<dbReference type="SUPFAM" id="SSF54631">
    <property type="entry name" value="CBS-domain pair"/>
    <property type="match status" value="1"/>
</dbReference>
<feature type="transmembrane region" description="Helical" evidence="9">
    <location>
        <begin position="126"/>
        <end position="148"/>
    </location>
</feature>
<evidence type="ECO:0000256" key="1">
    <source>
        <dbReference type="ARBA" id="ARBA00004141"/>
    </source>
</evidence>
<feature type="transmembrane region" description="Helical" evidence="9">
    <location>
        <begin position="96"/>
        <end position="114"/>
    </location>
</feature>
<dbReference type="PROSITE" id="PS51371">
    <property type="entry name" value="CBS"/>
    <property type="match status" value="2"/>
</dbReference>
<dbReference type="InterPro" id="IPR005170">
    <property type="entry name" value="Transptr-assoc_dom"/>
</dbReference>
<dbReference type="Pfam" id="PF03471">
    <property type="entry name" value="CorC_HlyC"/>
    <property type="match status" value="1"/>
</dbReference>
<evidence type="ECO:0000259" key="10">
    <source>
        <dbReference type="PROSITE" id="PS51371"/>
    </source>
</evidence>
<dbReference type="OrthoDB" id="9798188at2"/>
<reference evidence="12 13" key="1">
    <citation type="submission" date="2016-02" db="EMBL/GenBank/DDBJ databases">
        <title>Draft genome sequence of Thermodesulfatator sp. S606.</title>
        <authorList>
            <person name="Lai Q."/>
            <person name="Cao J."/>
            <person name="Dupont S."/>
            <person name="Shao Z."/>
            <person name="Jebbar M."/>
            <person name="Alain K."/>
        </authorList>
    </citation>
    <scope>NUCLEOTIDE SEQUENCE [LARGE SCALE GENOMIC DNA]</scope>
    <source>
        <strain evidence="12 13">S606</strain>
    </source>
</reference>
<evidence type="ECO:0000256" key="9">
    <source>
        <dbReference type="SAM" id="Phobius"/>
    </source>
</evidence>
<sequence>MSPGLLEIYLQLIFIVSLICFSAFFTSSEVALFSLSRLDILRLKEHARKSCRLAANLLQHPRRVLATILIGNEFADIISSAVATVLFVKLFGPEKAWLAFPVMTILLFFFGDLIPKVIAFRKREKAACFLAPFLRVFIMFFSPVRVFLISFSDAFLRLFGLPTRSEVEFSEEDLLQLIEESYQAGLLGEQERRFIYGLLESEKIPVSAIMTPRREIFALEDGPITEELLVKIKRRGVSRIPIYQKNIDDVIGILHVKDLLRWQLQPKPTRLSQLVRPAFFVPEAMKVRTLLEEFQKKRLKFALVVDEYGTIVGLVTLEDILEELFGEIYDEFDIRREPLQEISDEVYRVSARLRIEEFNRLVGAELPTDESETMGGLVLQLFGELPREGESREAFGFKFTVERVKGTRLVSIIVEKLK</sequence>
<accession>A0A177E4P0</accession>
<evidence type="ECO:0000256" key="5">
    <source>
        <dbReference type="ARBA" id="ARBA00023122"/>
    </source>
</evidence>
<dbReference type="PANTHER" id="PTHR22777">
    <property type="entry name" value="HEMOLYSIN-RELATED"/>
    <property type="match status" value="1"/>
</dbReference>
<feature type="transmembrane region" description="Helical" evidence="9">
    <location>
        <begin position="64"/>
        <end position="90"/>
    </location>
</feature>
<comment type="caution">
    <text evidence="12">The sequence shown here is derived from an EMBL/GenBank/DDBJ whole genome shotgun (WGS) entry which is preliminary data.</text>
</comment>
<dbReference type="STRING" id="1795632.TH606_10640"/>
<organism evidence="12 13">
    <name type="scientific">Thermodesulfatator autotrophicus</name>
    <dbReference type="NCBI Taxonomy" id="1795632"/>
    <lineage>
        <taxon>Bacteria</taxon>
        <taxon>Pseudomonadati</taxon>
        <taxon>Thermodesulfobacteriota</taxon>
        <taxon>Thermodesulfobacteria</taxon>
        <taxon>Thermodesulfobacteriales</taxon>
        <taxon>Thermodesulfatatoraceae</taxon>
        <taxon>Thermodesulfatator</taxon>
    </lineage>
</organism>
<keyword evidence="3" id="KW-0677">Repeat</keyword>
<dbReference type="SMART" id="SM01091">
    <property type="entry name" value="CorC_HlyC"/>
    <property type="match status" value="1"/>
</dbReference>
<evidence type="ECO:0008006" key="14">
    <source>
        <dbReference type="Google" id="ProtNLM"/>
    </source>
</evidence>
<evidence type="ECO:0000256" key="3">
    <source>
        <dbReference type="ARBA" id="ARBA00022737"/>
    </source>
</evidence>
<feature type="domain" description="CBS" evidence="10">
    <location>
        <begin position="210"/>
        <end position="269"/>
    </location>
</feature>
<dbReference type="SUPFAM" id="SSF56176">
    <property type="entry name" value="FAD-binding/transporter-associated domain-like"/>
    <property type="match status" value="1"/>
</dbReference>
<protein>
    <recommendedName>
        <fullName evidence="14">Hemolysin</fullName>
    </recommendedName>
</protein>
<dbReference type="Pfam" id="PF00571">
    <property type="entry name" value="CBS"/>
    <property type="match status" value="2"/>
</dbReference>
<keyword evidence="2 8" id="KW-0812">Transmembrane</keyword>
<evidence type="ECO:0000256" key="8">
    <source>
        <dbReference type="PROSITE-ProRule" id="PRU01193"/>
    </source>
</evidence>
<keyword evidence="4 8" id="KW-1133">Transmembrane helix</keyword>
<name>A0A177E4P0_9BACT</name>
<dbReference type="Proteomes" id="UP000076964">
    <property type="component" value="Unassembled WGS sequence"/>
</dbReference>
<keyword evidence="6 8" id="KW-0472">Membrane</keyword>
<dbReference type="Gene3D" id="3.10.580.10">
    <property type="entry name" value="CBS-domain"/>
    <property type="match status" value="1"/>
</dbReference>
<dbReference type="PANTHER" id="PTHR22777:SF17">
    <property type="entry name" value="UPF0053 PROTEIN SLL0260"/>
    <property type="match status" value="1"/>
</dbReference>
<dbReference type="GO" id="GO:0005886">
    <property type="term" value="C:plasma membrane"/>
    <property type="evidence" value="ECO:0007669"/>
    <property type="project" value="TreeGrafter"/>
</dbReference>
<dbReference type="InterPro" id="IPR036318">
    <property type="entry name" value="FAD-bd_PCMH-like_sf"/>
</dbReference>
<dbReference type="InterPro" id="IPR016169">
    <property type="entry name" value="FAD-bd_PCMH_sub2"/>
</dbReference>
<evidence type="ECO:0000256" key="4">
    <source>
        <dbReference type="ARBA" id="ARBA00022989"/>
    </source>
</evidence>
<comment type="subcellular location">
    <subcellularLocation>
        <location evidence="1">Membrane</location>
        <topology evidence="1">Multi-pass membrane protein</topology>
    </subcellularLocation>
</comment>
<feature type="domain" description="CBS" evidence="10">
    <location>
        <begin position="274"/>
        <end position="331"/>
    </location>
</feature>
<keyword evidence="5 7" id="KW-0129">CBS domain</keyword>
<dbReference type="RefSeq" id="WP_068543877.1">
    <property type="nucleotide sequence ID" value="NZ_LSFI01000073.1"/>
</dbReference>
<dbReference type="InterPro" id="IPR002550">
    <property type="entry name" value="CNNM"/>
</dbReference>
<feature type="transmembrane region" description="Helical" evidence="9">
    <location>
        <begin position="12"/>
        <end position="35"/>
    </location>
</feature>
<dbReference type="EMBL" id="LSFI01000073">
    <property type="protein sequence ID" value="OAG26758.1"/>
    <property type="molecule type" value="Genomic_DNA"/>
</dbReference>
<dbReference type="InterPro" id="IPR044751">
    <property type="entry name" value="Ion_transp-like_CBS"/>
</dbReference>
<dbReference type="CDD" id="cd04590">
    <property type="entry name" value="CBS_pair_CorC_HlyC_assoc"/>
    <property type="match status" value="1"/>
</dbReference>
<dbReference type="InterPro" id="IPR046342">
    <property type="entry name" value="CBS_dom_sf"/>
</dbReference>
<evidence type="ECO:0000259" key="11">
    <source>
        <dbReference type="PROSITE" id="PS51846"/>
    </source>
</evidence>
<dbReference type="Pfam" id="PF01595">
    <property type="entry name" value="CNNM"/>
    <property type="match status" value="1"/>
</dbReference>